<dbReference type="RefSeq" id="WP_184030250.1">
    <property type="nucleotide sequence ID" value="NZ_JACIJJ010000005.1"/>
</dbReference>
<sequence length="187" mass="19226">MTALLLLAAAGTVALRFAWDAREPAQLRLTLAGWAAIGAALAVLVVRDGAWGLAMGTLPVTLVAFGFLLREAIASTAPTRAARIAETEPSVRLHAADWRDVGRRIAIFLIAVPLAGAVSLLVGLALAAGARASGAVEADTITTALFVTPLIWSVFGVVLLLQPRAAAMLRPLAAIGAVSGATFWLLG</sequence>
<dbReference type="EMBL" id="JACIJJ010000005">
    <property type="protein sequence ID" value="MBB5699732.1"/>
    <property type="molecule type" value="Genomic_DNA"/>
</dbReference>
<evidence type="ECO:0000313" key="2">
    <source>
        <dbReference type="EMBL" id="MBB5699732.1"/>
    </source>
</evidence>
<reference evidence="2 3" key="1">
    <citation type="submission" date="2020-08" db="EMBL/GenBank/DDBJ databases">
        <title>Genomic Encyclopedia of Type Strains, Phase IV (KMG-IV): sequencing the most valuable type-strain genomes for metagenomic binning, comparative biology and taxonomic classification.</title>
        <authorList>
            <person name="Goeker M."/>
        </authorList>
    </citation>
    <scope>NUCLEOTIDE SEQUENCE [LARGE SCALE GENOMIC DNA]</scope>
    <source>
        <strain evidence="2 3">DSM 27244</strain>
    </source>
</reference>
<dbReference type="Proteomes" id="UP000557739">
    <property type="component" value="Unassembled WGS sequence"/>
</dbReference>
<organism evidence="2 3">
    <name type="scientific">Sphingomonas yantingensis</name>
    <dbReference type="NCBI Taxonomy" id="1241761"/>
    <lineage>
        <taxon>Bacteria</taxon>
        <taxon>Pseudomonadati</taxon>
        <taxon>Pseudomonadota</taxon>
        <taxon>Alphaproteobacteria</taxon>
        <taxon>Sphingomonadales</taxon>
        <taxon>Sphingomonadaceae</taxon>
        <taxon>Sphingomonas</taxon>
    </lineage>
</organism>
<comment type="caution">
    <text evidence="2">The sequence shown here is derived from an EMBL/GenBank/DDBJ whole genome shotgun (WGS) entry which is preliminary data.</text>
</comment>
<keyword evidence="3" id="KW-1185">Reference proteome</keyword>
<feature type="transmembrane region" description="Helical" evidence="1">
    <location>
        <begin position="168"/>
        <end position="186"/>
    </location>
</feature>
<evidence type="ECO:0000256" key="1">
    <source>
        <dbReference type="SAM" id="Phobius"/>
    </source>
</evidence>
<feature type="transmembrane region" description="Helical" evidence="1">
    <location>
        <begin position="28"/>
        <end position="46"/>
    </location>
</feature>
<name>A0A7W9EJ06_9SPHN</name>
<keyword evidence="1" id="KW-1133">Transmembrane helix</keyword>
<dbReference type="AlphaFoldDB" id="A0A7W9EJ06"/>
<keyword evidence="1" id="KW-0472">Membrane</keyword>
<proteinExistence type="predicted"/>
<accession>A0A7W9EJ06</accession>
<protein>
    <submittedName>
        <fullName evidence="2">Uncharacterized protein</fullName>
    </submittedName>
</protein>
<gene>
    <name evidence="2" type="ORF">FHR19_003106</name>
</gene>
<keyword evidence="1" id="KW-0812">Transmembrane</keyword>
<feature type="transmembrane region" description="Helical" evidence="1">
    <location>
        <begin position="140"/>
        <end position="161"/>
    </location>
</feature>
<feature type="transmembrane region" description="Helical" evidence="1">
    <location>
        <begin position="105"/>
        <end position="128"/>
    </location>
</feature>
<evidence type="ECO:0000313" key="3">
    <source>
        <dbReference type="Proteomes" id="UP000557739"/>
    </source>
</evidence>